<protein>
    <recommendedName>
        <fullName evidence="3">Secreted protein</fullName>
    </recommendedName>
</protein>
<dbReference type="EMBL" id="GBRH01165471">
    <property type="protein sequence ID" value="JAE32425.1"/>
    <property type="molecule type" value="Transcribed_RNA"/>
</dbReference>
<sequence>MWARAPLFFGSSCFIHISSTLVSLRCSILLHCHCVICRSISQKFSKGVPLAEEAFAFSYK</sequence>
<proteinExistence type="predicted"/>
<evidence type="ECO:0008006" key="3">
    <source>
        <dbReference type="Google" id="ProtNLM"/>
    </source>
</evidence>
<keyword evidence="1" id="KW-0732">Signal</keyword>
<evidence type="ECO:0000313" key="2">
    <source>
        <dbReference type="EMBL" id="JAE32425.1"/>
    </source>
</evidence>
<accession>A0A0A9H5D3</accession>
<name>A0A0A9H5D3_ARUDO</name>
<reference evidence="2" key="1">
    <citation type="submission" date="2014-09" db="EMBL/GenBank/DDBJ databases">
        <authorList>
            <person name="Magalhaes I.L.F."/>
            <person name="Oliveira U."/>
            <person name="Santos F.R."/>
            <person name="Vidigal T.H.D.A."/>
            <person name="Brescovit A.D."/>
            <person name="Santos A.J."/>
        </authorList>
    </citation>
    <scope>NUCLEOTIDE SEQUENCE</scope>
    <source>
        <tissue evidence="2">Shoot tissue taken approximately 20 cm above the soil surface</tissue>
    </source>
</reference>
<organism evidence="2">
    <name type="scientific">Arundo donax</name>
    <name type="common">Giant reed</name>
    <name type="synonym">Donax arundinaceus</name>
    <dbReference type="NCBI Taxonomy" id="35708"/>
    <lineage>
        <taxon>Eukaryota</taxon>
        <taxon>Viridiplantae</taxon>
        <taxon>Streptophyta</taxon>
        <taxon>Embryophyta</taxon>
        <taxon>Tracheophyta</taxon>
        <taxon>Spermatophyta</taxon>
        <taxon>Magnoliopsida</taxon>
        <taxon>Liliopsida</taxon>
        <taxon>Poales</taxon>
        <taxon>Poaceae</taxon>
        <taxon>PACMAD clade</taxon>
        <taxon>Arundinoideae</taxon>
        <taxon>Arundineae</taxon>
        <taxon>Arundo</taxon>
    </lineage>
</organism>
<evidence type="ECO:0000256" key="1">
    <source>
        <dbReference type="SAM" id="SignalP"/>
    </source>
</evidence>
<feature type="signal peptide" evidence="1">
    <location>
        <begin position="1"/>
        <end position="20"/>
    </location>
</feature>
<reference evidence="2" key="2">
    <citation type="journal article" date="2015" name="Data Brief">
        <title>Shoot transcriptome of the giant reed, Arundo donax.</title>
        <authorList>
            <person name="Barrero R.A."/>
            <person name="Guerrero F.D."/>
            <person name="Moolhuijzen P."/>
            <person name="Goolsby J.A."/>
            <person name="Tidwell J."/>
            <person name="Bellgard S.E."/>
            <person name="Bellgard M.I."/>
        </authorList>
    </citation>
    <scope>NUCLEOTIDE SEQUENCE</scope>
    <source>
        <tissue evidence="2">Shoot tissue taken approximately 20 cm above the soil surface</tissue>
    </source>
</reference>
<feature type="chain" id="PRO_5002046507" description="Secreted protein" evidence="1">
    <location>
        <begin position="21"/>
        <end position="60"/>
    </location>
</feature>
<dbReference type="AlphaFoldDB" id="A0A0A9H5D3"/>